<evidence type="ECO:0000313" key="8">
    <source>
        <dbReference type="RefSeq" id="XP_065668855.1"/>
    </source>
</evidence>
<organism evidence="7 8">
    <name type="scientific">Hydra vulgaris</name>
    <name type="common">Hydra</name>
    <name type="synonym">Hydra attenuata</name>
    <dbReference type="NCBI Taxonomy" id="6087"/>
    <lineage>
        <taxon>Eukaryota</taxon>
        <taxon>Metazoa</taxon>
        <taxon>Cnidaria</taxon>
        <taxon>Hydrozoa</taxon>
        <taxon>Hydroidolina</taxon>
        <taxon>Anthoathecata</taxon>
        <taxon>Aplanulata</taxon>
        <taxon>Hydridae</taxon>
        <taxon>Hydra</taxon>
    </lineage>
</organism>
<dbReference type="Pfam" id="PF00194">
    <property type="entry name" value="Carb_anhydrase"/>
    <property type="match status" value="1"/>
</dbReference>
<feature type="region of interest" description="Disordered" evidence="5">
    <location>
        <begin position="245"/>
        <end position="271"/>
    </location>
</feature>
<evidence type="ECO:0000259" key="6">
    <source>
        <dbReference type="PROSITE" id="PS51144"/>
    </source>
</evidence>
<evidence type="ECO:0000256" key="4">
    <source>
        <dbReference type="RuleBase" id="RU367011"/>
    </source>
</evidence>
<evidence type="ECO:0000256" key="3">
    <source>
        <dbReference type="ARBA" id="ARBA00022833"/>
    </source>
</evidence>
<dbReference type="SMART" id="SM01057">
    <property type="entry name" value="Carb_anhydrase"/>
    <property type="match status" value="1"/>
</dbReference>
<dbReference type="SUPFAM" id="SSF51069">
    <property type="entry name" value="Carbonic anhydrase"/>
    <property type="match status" value="1"/>
</dbReference>
<evidence type="ECO:0000256" key="1">
    <source>
        <dbReference type="ARBA" id="ARBA00010718"/>
    </source>
</evidence>
<dbReference type="GeneID" id="100212032"/>
<dbReference type="InterPro" id="IPR001148">
    <property type="entry name" value="CA_dom"/>
</dbReference>
<keyword evidence="3 4" id="KW-0862">Zinc</keyword>
<feature type="domain" description="Alpha-carbonic anhydrase" evidence="6">
    <location>
        <begin position="281"/>
        <end position="557"/>
    </location>
</feature>
<keyword evidence="7" id="KW-1185">Reference proteome</keyword>
<evidence type="ECO:0000256" key="2">
    <source>
        <dbReference type="ARBA" id="ARBA00022723"/>
    </source>
</evidence>
<protein>
    <recommendedName>
        <fullName evidence="4">Carbonic anhydrase</fullName>
        <ecNumber evidence="4">4.2.1.1</ecNumber>
    </recommendedName>
</protein>
<dbReference type="Gene3D" id="3.10.200.10">
    <property type="entry name" value="Alpha carbonic anhydrase"/>
    <property type="match status" value="1"/>
</dbReference>
<dbReference type="PANTHER" id="PTHR18952:SF208">
    <property type="entry name" value="CARBONIC ANHYDRASE XA-RELATED"/>
    <property type="match status" value="1"/>
</dbReference>
<feature type="compositionally biased region" description="Basic and acidic residues" evidence="5">
    <location>
        <begin position="211"/>
        <end position="228"/>
    </location>
</feature>
<keyword evidence="2 4" id="KW-0479">Metal-binding</keyword>
<keyword evidence="4" id="KW-0456">Lyase</keyword>
<accession>A0ABM4D3L4</accession>
<feature type="region of interest" description="Disordered" evidence="5">
    <location>
        <begin position="202"/>
        <end position="228"/>
    </location>
</feature>
<dbReference type="InterPro" id="IPR023561">
    <property type="entry name" value="Carbonic_anhydrase_a-class"/>
</dbReference>
<proteinExistence type="inferred from homology"/>
<dbReference type="Proteomes" id="UP001652625">
    <property type="component" value="Chromosome 12"/>
</dbReference>
<dbReference type="InterPro" id="IPR036398">
    <property type="entry name" value="CA_dom_sf"/>
</dbReference>
<evidence type="ECO:0000256" key="5">
    <source>
        <dbReference type="SAM" id="MobiDB-lite"/>
    </source>
</evidence>
<dbReference type="RefSeq" id="XP_065668855.1">
    <property type="nucleotide sequence ID" value="XM_065812783.1"/>
</dbReference>
<comment type="cofactor">
    <cofactor evidence="4">
        <name>Zn(2+)</name>
        <dbReference type="ChEBI" id="CHEBI:29105"/>
    </cofactor>
</comment>
<dbReference type="InterPro" id="IPR018338">
    <property type="entry name" value="Carbonic_anhydrase_a-class_CS"/>
</dbReference>
<comment type="similarity">
    <text evidence="1 4">Belongs to the alpha-carbonic anhydrase family.</text>
</comment>
<evidence type="ECO:0000313" key="7">
    <source>
        <dbReference type="Proteomes" id="UP001652625"/>
    </source>
</evidence>
<gene>
    <name evidence="8" type="primary">LOC100212032</name>
</gene>
<dbReference type="CDD" id="cd00326">
    <property type="entry name" value="alpha_CA"/>
    <property type="match status" value="1"/>
</dbReference>
<comment type="catalytic activity">
    <reaction evidence="4">
        <text>hydrogencarbonate + H(+) = CO2 + H2O</text>
        <dbReference type="Rhea" id="RHEA:10748"/>
        <dbReference type="ChEBI" id="CHEBI:15377"/>
        <dbReference type="ChEBI" id="CHEBI:15378"/>
        <dbReference type="ChEBI" id="CHEBI:16526"/>
        <dbReference type="ChEBI" id="CHEBI:17544"/>
        <dbReference type="EC" id="4.2.1.1"/>
    </reaction>
</comment>
<comment type="function">
    <text evidence="4">Reversible hydration of carbon dioxide.</text>
</comment>
<dbReference type="PROSITE" id="PS51144">
    <property type="entry name" value="ALPHA_CA_2"/>
    <property type="match status" value="1"/>
</dbReference>
<sequence length="558" mass="63978">MPEKISEHQHFIPVEPNLNSILPRTTLFSDPYENAKKRERYEAGVLANPRPTNSFFDGRLLENKQLLEMQKGDVSPPELERHINQQDENLKHILEIANNANKDDTSVKPNKLLTIIRETPTDRLSKIKDVDTYYQKLGPESSEKALEDQYSSQIKTNLKGKSMPNEMPEHGSPFYLQQEVEMFKSSNPDYYISLDKKKSQKKQVRPKYKLRRIDTDRSSDDEIVNSHHLNDHDSEIVIKSSEELLQEKDENNDDQTNVTSRRHADKSSPPQVLPTVNKAFFSFSYDKESPFGPQAWHLLNVDWTCTARKQSPIDIDTKYLIDNVAVKNIVLKVNPPNSPLIGTLRNNGHAPTLSISNDVSIKLFGGNLVNDYFFKQLHFHFGCTSGTGSEHQIDGNAFPLEIHLVFWDNSTYKSFPDAAKADRGIAVLAVLFEIESPNKTTDTPLSQVIQLLRHIEEEDDTVAVKEEFNFRLENLIPNVMKSKSADRFYTYEGSLSTPGCYESVTWIVMATYLSVTESDLSVFRKLRSSKVNHYSDEMCNNYRPIQRKNGRRIYSNII</sequence>
<dbReference type="PROSITE" id="PS00162">
    <property type="entry name" value="ALPHA_CA_1"/>
    <property type="match status" value="1"/>
</dbReference>
<name>A0ABM4D3L4_HYDVU</name>
<dbReference type="EC" id="4.2.1.1" evidence="4"/>
<reference evidence="8" key="1">
    <citation type="submission" date="2025-08" db="UniProtKB">
        <authorList>
            <consortium name="RefSeq"/>
        </authorList>
    </citation>
    <scope>IDENTIFICATION</scope>
</reference>
<dbReference type="PANTHER" id="PTHR18952">
    <property type="entry name" value="CARBONIC ANHYDRASE"/>
    <property type="match status" value="1"/>
</dbReference>